<reference evidence="2 3" key="2">
    <citation type="submission" date="2007-09" db="EMBL/GenBank/DDBJ databases">
        <authorList>
            <person name="Fulton L."/>
            <person name="Clifton S."/>
            <person name="Fulton B."/>
            <person name="Xu J."/>
            <person name="Minx P."/>
            <person name="Pepin K.H."/>
            <person name="Johnson M."/>
            <person name="Thiruvilangam P."/>
            <person name="Bhonagiri V."/>
            <person name="Nash W.E."/>
            <person name="Mardis E.R."/>
            <person name="Wilson R.K."/>
        </authorList>
    </citation>
    <scope>NUCLEOTIDE SEQUENCE [LARGE SCALE GENOMIC DNA]</scope>
    <source>
        <strain evidence="2 3">DSM 3991</strain>
    </source>
</reference>
<dbReference type="Proteomes" id="UP000004090">
    <property type="component" value="Unassembled WGS sequence"/>
</dbReference>
<name>A8R922_9FIRM</name>
<keyword evidence="1" id="KW-0812">Transmembrane</keyword>
<feature type="transmembrane region" description="Helical" evidence="1">
    <location>
        <begin position="275"/>
        <end position="296"/>
    </location>
</feature>
<keyword evidence="1" id="KW-1133">Transmembrane helix</keyword>
<proteinExistence type="predicted"/>
<feature type="transmembrane region" description="Helical" evidence="1">
    <location>
        <begin position="12"/>
        <end position="30"/>
    </location>
</feature>
<evidence type="ECO:0000313" key="3">
    <source>
        <dbReference type="Proteomes" id="UP000004090"/>
    </source>
</evidence>
<dbReference type="HOGENOM" id="CLU_686517_0_0_9"/>
<evidence type="ECO:0000256" key="1">
    <source>
        <dbReference type="SAM" id="Phobius"/>
    </source>
</evidence>
<dbReference type="AlphaFoldDB" id="A8R922"/>
<feature type="transmembrane region" description="Helical" evidence="1">
    <location>
        <begin position="248"/>
        <end position="269"/>
    </location>
</feature>
<dbReference type="eggNOG" id="ENOG502Z8YE">
    <property type="taxonomic scope" value="Bacteria"/>
</dbReference>
<reference evidence="2 3" key="1">
    <citation type="submission" date="2007-09" db="EMBL/GenBank/DDBJ databases">
        <title>Draft genome sequence of Eubacterium dolichum (DSM 3991).</title>
        <authorList>
            <person name="Sudarsanam P."/>
            <person name="Ley R."/>
            <person name="Guruge J."/>
            <person name="Turnbaugh P.J."/>
            <person name="Mahowald M."/>
            <person name="Liep D."/>
            <person name="Gordon J."/>
        </authorList>
    </citation>
    <scope>NUCLEOTIDE SEQUENCE [LARGE SCALE GENOMIC DNA]</scope>
    <source>
        <strain evidence="2 3">DSM 3991</strain>
    </source>
</reference>
<dbReference type="GeneID" id="92792781"/>
<dbReference type="EMBL" id="ABAW02000017">
    <property type="protein sequence ID" value="EDP11902.1"/>
    <property type="molecule type" value="Genomic_DNA"/>
</dbReference>
<feature type="transmembrane region" description="Helical" evidence="1">
    <location>
        <begin position="213"/>
        <end position="236"/>
    </location>
</feature>
<feature type="transmembrane region" description="Helical" evidence="1">
    <location>
        <begin position="36"/>
        <end position="56"/>
    </location>
</feature>
<sequence>MEDKVIRLSKFTKVLGIITVVIFMIPTGFLLFTGNIIAALCFFPFVLLGAALLLAYRKQVIILDDQELTFHYLLKNTLHIPYADIHCLLFIPLNNQMHMALISKTYERLISLDNMLVNLDPLFEILQQKNIQLIDFAELAEDEKQAALYGNTLTMIERNYYKSIDSENKTVDSMTKKKPHFHYKKTKKRLKILGWILFLTDVVAYIIGGKTMLVLSLAVIFITYSIYIIYYPYIYVDTISKKGQKQSLQLPFFAAAIAMLINLSLTQLYNYNFNALLQITAVIMLILIGIFMIKSMRNSIAQRLTRKLSVICAIFIMAFSSTFTINFLLTFEPARHETIRVSDKSISSGKTRDYYLYGQWNGKEEQFSVPRSVYQESEIGDQKKVCIRRSMFGLEYYTVHE</sequence>
<comment type="caution">
    <text evidence="2">The sequence shown here is derived from an EMBL/GenBank/DDBJ whole genome shotgun (WGS) entry which is preliminary data.</text>
</comment>
<evidence type="ECO:0000313" key="2">
    <source>
        <dbReference type="EMBL" id="EDP11902.1"/>
    </source>
</evidence>
<protein>
    <submittedName>
        <fullName evidence="2">Uncharacterized protein</fullName>
    </submittedName>
</protein>
<keyword evidence="1" id="KW-0472">Membrane</keyword>
<feature type="transmembrane region" description="Helical" evidence="1">
    <location>
        <begin position="308"/>
        <end position="329"/>
    </location>
</feature>
<dbReference type="RefSeq" id="WP_004798125.1">
    <property type="nucleotide sequence ID" value="NZ_DS483473.1"/>
</dbReference>
<organism evidence="2 3">
    <name type="scientific">Amedibacillus dolichus DSM 3991</name>
    <dbReference type="NCBI Taxonomy" id="428127"/>
    <lineage>
        <taxon>Bacteria</taxon>
        <taxon>Bacillati</taxon>
        <taxon>Bacillota</taxon>
        <taxon>Erysipelotrichia</taxon>
        <taxon>Erysipelotrichales</taxon>
        <taxon>Erysipelotrichaceae</taxon>
        <taxon>Amedibacillus</taxon>
    </lineage>
</organism>
<accession>A8R922</accession>
<gene>
    <name evidence="2" type="ORF">EUBDOL_00459</name>
</gene>
<feature type="transmembrane region" description="Helical" evidence="1">
    <location>
        <begin position="190"/>
        <end position="207"/>
    </location>
</feature>